<comment type="caution">
    <text evidence="2">The sequence shown here is derived from an EMBL/GenBank/DDBJ whole genome shotgun (WGS) entry which is preliminary data.</text>
</comment>
<dbReference type="CDD" id="cd01285">
    <property type="entry name" value="nucleoside_deaminase"/>
    <property type="match status" value="1"/>
</dbReference>
<feature type="domain" description="CMP/dCMP-type deaminase" evidence="1">
    <location>
        <begin position="26"/>
        <end position="156"/>
    </location>
</feature>
<gene>
    <name evidence="2" type="ORF">WG68_01525</name>
</gene>
<keyword evidence="3" id="KW-1185">Reference proteome</keyword>
<dbReference type="Proteomes" id="UP000034228">
    <property type="component" value="Unassembled WGS sequence"/>
</dbReference>
<organism evidence="2 3">
    <name type="scientific">Arsukibacterium ikkense</name>
    <dbReference type="NCBI Taxonomy" id="336831"/>
    <lineage>
        <taxon>Bacteria</taxon>
        <taxon>Pseudomonadati</taxon>
        <taxon>Pseudomonadota</taxon>
        <taxon>Gammaproteobacteria</taxon>
        <taxon>Chromatiales</taxon>
        <taxon>Chromatiaceae</taxon>
        <taxon>Arsukibacterium</taxon>
    </lineage>
</organism>
<protein>
    <submittedName>
        <fullName evidence="2">CMP deaminase</fullName>
    </submittedName>
</protein>
<dbReference type="Pfam" id="PF00383">
    <property type="entry name" value="dCMP_cyt_deam_1"/>
    <property type="match status" value="1"/>
</dbReference>
<proteinExistence type="predicted"/>
<evidence type="ECO:0000313" key="3">
    <source>
        <dbReference type="Proteomes" id="UP000034228"/>
    </source>
</evidence>
<dbReference type="STRING" id="336831.WG68_01525"/>
<dbReference type="Gene3D" id="3.40.140.10">
    <property type="entry name" value="Cytidine Deaminase, domain 2"/>
    <property type="match status" value="1"/>
</dbReference>
<dbReference type="SUPFAM" id="SSF53927">
    <property type="entry name" value="Cytidine deaminase-like"/>
    <property type="match status" value="1"/>
</dbReference>
<reference evidence="2 3" key="1">
    <citation type="submission" date="2015-03" db="EMBL/GenBank/DDBJ databases">
        <title>Draft genome sequences of two protease-producing strains of Arsukibacterium isolated from two cold and alkaline environments.</title>
        <authorList>
            <person name="Lylloff J.E."/>
            <person name="Skov L.B."/>
            <person name="Jepsen M."/>
            <person name="Hallin P.F."/>
            <person name="Sorensen S.J."/>
            <person name="Stougaard P."/>
            <person name="Glaring M.A."/>
        </authorList>
    </citation>
    <scope>NUCLEOTIDE SEQUENCE [LARGE SCALE GENOMIC DNA]</scope>
    <source>
        <strain evidence="2 3">GCM72</strain>
    </source>
</reference>
<evidence type="ECO:0000259" key="1">
    <source>
        <dbReference type="PROSITE" id="PS51747"/>
    </source>
</evidence>
<dbReference type="OrthoDB" id="9802676at2"/>
<dbReference type="PATRIC" id="fig|336831.14.peg.2510"/>
<evidence type="ECO:0000313" key="2">
    <source>
        <dbReference type="EMBL" id="KKO47340.1"/>
    </source>
</evidence>
<dbReference type="GO" id="GO:0006152">
    <property type="term" value="P:purine nucleoside catabolic process"/>
    <property type="evidence" value="ECO:0007669"/>
    <property type="project" value="TreeGrafter"/>
</dbReference>
<dbReference type="PANTHER" id="PTHR11079:SF161">
    <property type="entry name" value="CMP_DCMP-TYPE DEAMINASE DOMAIN-CONTAINING PROTEIN"/>
    <property type="match status" value="1"/>
</dbReference>
<dbReference type="AlphaFoldDB" id="A0A0M2VCL5"/>
<dbReference type="EMBL" id="LAHO01000001">
    <property type="protein sequence ID" value="KKO47340.1"/>
    <property type="molecule type" value="Genomic_DNA"/>
</dbReference>
<dbReference type="GO" id="GO:0047974">
    <property type="term" value="F:guanosine deaminase activity"/>
    <property type="evidence" value="ECO:0007669"/>
    <property type="project" value="TreeGrafter"/>
</dbReference>
<dbReference type="InterPro" id="IPR002125">
    <property type="entry name" value="CMP_dCMP_dom"/>
</dbReference>
<name>A0A0M2VCL5_9GAMM</name>
<dbReference type="InterPro" id="IPR016193">
    <property type="entry name" value="Cytidine_deaminase-like"/>
</dbReference>
<dbReference type="PANTHER" id="PTHR11079">
    <property type="entry name" value="CYTOSINE DEAMINASE FAMILY MEMBER"/>
    <property type="match status" value="1"/>
</dbReference>
<dbReference type="RefSeq" id="WP_046555868.1">
    <property type="nucleotide sequence ID" value="NZ_LAHO01000001.1"/>
</dbReference>
<sequence length="189" mass="20234">MAAVHQVTIALPDWINEVVDWQKTYADDQQKMALAVELSRQNVLRGTGGPFGSAIFAADSGKLISVGVNRVMPMHNSSAHGEMVAIMLAEQRIQSFSLAADGVKRELFTSCEPCAMCLGGTLWSGVKRLVCAATAEDARAIGFDEGPVEASSYQYLADAGVEVVRLVQRDAAAKVLNDYLNHGGTIYNG</sequence>
<accession>A0A0M2VCL5</accession>
<dbReference type="PROSITE" id="PS51747">
    <property type="entry name" value="CYT_DCMP_DEAMINASES_2"/>
    <property type="match status" value="1"/>
</dbReference>